<organism evidence="2 3">
    <name type="scientific">Heyndrickxia camelliae</name>
    <dbReference type="NCBI Taxonomy" id="1707093"/>
    <lineage>
        <taxon>Bacteria</taxon>
        <taxon>Bacillati</taxon>
        <taxon>Bacillota</taxon>
        <taxon>Bacilli</taxon>
        <taxon>Bacillales</taxon>
        <taxon>Bacillaceae</taxon>
        <taxon>Heyndrickxia</taxon>
    </lineage>
</organism>
<comment type="caution">
    <text evidence="2">The sequence shown here is derived from an EMBL/GenBank/DDBJ whole genome shotgun (WGS) entry which is preliminary data.</text>
</comment>
<evidence type="ECO:0000259" key="1">
    <source>
        <dbReference type="Pfam" id="PF22822"/>
    </source>
</evidence>
<dbReference type="AlphaFoldDB" id="A0A2N3LCI2"/>
<evidence type="ECO:0000313" key="3">
    <source>
        <dbReference type="Proteomes" id="UP000233440"/>
    </source>
</evidence>
<keyword evidence="3" id="KW-1185">Reference proteome</keyword>
<evidence type="ECO:0000313" key="2">
    <source>
        <dbReference type="EMBL" id="PKR82362.1"/>
    </source>
</evidence>
<dbReference type="Pfam" id="PF22822">
    <property type="entry name" value="MrpR_N_CB"/>
    <property type="match status" value="1"/>
</dbReference>
<reference evidence="2 3" key="1">
    <citation type="submission" date="2017-11" db="EMBL/GenBank/DDBJ databases">
        <title>Bacillus camelliae sp. nov., isolated from pu'er tea.</title>
        <authorList>
            <person name="Niu L."/>
        </authorList>
    </citation>
    <scope>NUCLEOTIDE SEQUENCE [LARGE SCALE GENOMIC DNA]</scope>
    <source>
        <strain evidence="2 3">7578-1</strain>
    </source>
</reference>
<dbReference type="Proteomes" id="UP000233440">
    <property type="component" value="Unassembled WGS sequence"/>
</dbReference>
<dbReference type="InterPro" id="IPR055009">
    <property type="entry name" value="MrpR_N_CB"/>
</dbReference>
<feature type="domain" description="MrpR N-terminal core-binding" evidence="1">
    <location>
        <begin position="4"/>
        <end position="59"/>
    </location>
</feature>
<dbReference type="EMBL" id="PIQO01000065">
    <property type="protein sequence ID" value="PKR82362.1"/>
    <property type="molecule type" value="Genomic_DNA"/>
</dbReference>
<proteinExistence type="predicted"/>
<sequence length="60" mass="7383">MKKMYNEEIKRQFLNEQYENERSRLTAEYIFYYSYLNELPLDKDLYDFSLDEIGKVIANS</sequence>
<protein>
    <recommendedName>
        <fullName evidence="1">MrpR N-terminal core-binding domain-containing protein</fullName>
    </recommendedName>
</protein>
<accession>A0A2N3LCI2</accession>
<feature type="non-terminal residue" evidence="2">
    <location>
        <position position="60"/>
    </location>
</feature>
<name>A0A2N3LCI2_9BACI</name>
<gene>
    <name evidence="2" type="ORF">CWO92_24905</name>
</gene>